<gene>
    <name evidence="3" type="ORF">J2804_004216</name>
</gene>
<reference evidence="3 4" key="1">
    <citation type="submission" date="2023-07" db="EMBL/GenBank/DDBJ databases">
        <title>Sorghum-associated microbial communities from plants grown in Nebraska, USA.</title>
        <authorList>
            <person name="Schachtman D."/>
        </authorList>
    </citation>
    <scope>NUCLEOTIDE SEQUENCE [LARGE SCALE GENOMIC DNA]</scope>
    <source>
        <strain evidence="3 4">DS1316</strain>
    </source>
</reference>
<feature type="region of interest" description="Disordered" evidence="1">
    <location>
        <begin position="108"/>
        <end position="129"/>
    </location>
</feature>
<keyword evidence="2" id="KW-1133">Transmembrane helix</keyword>
<dbReference type="Proteomes" id="UP001264340">
    <property type="component" value="Unassembled WGS sequence"/>
</dbReference>
<organism evidence="3 4">
    <name type="scientific">Paraburkholderia terricola</name>
    <dbReference type="NCBI Taxonomy" id="169427"/>
    <lineage>
        <taxon>Bacteria</taxon>
        <taxon>Pseudomonadati</taxon>
        <taxon>Pseudomonadota</taxon>
        <taxon>Betaproteobacteria</taxon>
        <taxon>Burkholderiales</taxon>
        <taxon>Burkholderiaceae</taxon>
        <taxon>Paraburkholderia</taxon>
    </lineage>
</organism>
<feature type="compositionally biased region" description="Basic residues" evidence="1">
    <location>
        <begin position="112"/>
        <end position="129"/>
    </location>
</feature>
<feature type="transmembrane region" description="Helical" evidence="2">
    <location>
        <begin position="71"/>
        <end position="92"/>
    </location>
</feature>
<proteinExistence type="predicted"/>
<keyword evidence="4" id="KW-1185">Reference proteome</keyword>
<evidence type="ECO:0000313" key="4">
    <source>
        <dbReference type="Proteomes" id="UP001264340"/>
    </source>
</evidence>
<evidence type="ECO:0000256" key="2">
    <source>
        <dbReference type="SAM" id="Phobius"/>
    </source>
</evidence>
<keyword evidence="2" id="KW-0812">Transmembrane</keyword>
<dbReference type="EMBL" id="JAVDRP010000008">
    <property type="protein sequence ID" value="MDR6410791.1"/>
    <property type="molecule type" value="Genomic_DNA"/>
</dbReference>
<evidence type="ECO:0000313" key="3">
    <source>
        <dbReference type="EMBL" id="MDR6410791.1"/>
    </source>
</evidence>
<name>A0ABU1LVK8_9BURK</name>
<comment type="caution">
    <text evidence="3">The sequence shown here is derived from an EMBL/GenBank/DDBJ whole genome shotgun (WGS) entry which is preliminary data.</text>
</comment>
<sequence length="129" mass="15326">MRTLSTGEKFLQRFTPAQRILATGEAQRDCGECRAVRCPRRASARYEWRATVRARAVLYNKLMLPRLEATVIEQLILGAFLVIPLLIVAFLFSDELWQEHRHLHDMRPMHAPPRRHDWRHPLRRSRHRP</sequence>
<dbReference type="RefSeq" id="WP_310123387.1">
    <property type="nucleotide sequence ID" value="NZ_JAVDQV010000008.1"/>
</dbReference>
<evidence type="ECO:0000256" key="1">
    <source>
        <dbReference type="SAM" id="MobiDB-lite"/>
    </source>
</evidence>
<protein>
    <submittedName>
        <fullName evidence="3">Uncharacterized protein</fullName>
    </submittedName>
</protein>
<keyword evidence="2" id="KW-0472">Membrane</keyword>
<accession>A0ABU1LVK8</accession>